<evidence type="ECO:0000313" key="2">
    <source>
        <dbReference type="Proteomes" id="UP000008141"/>
    </source>
</evidence>
<protein>
    <recommendedName>
        <fullName evidence="3">Sulfotransferase</fullName>
    </recommendedName>
</protein>
<dbReference type="Proteomes" id="UP000008141">
    <property type="component" value="Unassembled WGS sequence"/>
</dbReference>
<dbReference type="GeneID" id="17353350"/>
<evidence type="ECO:0008006" key="3">
    <source>
        <dbReference type="Google" id="ProtNLM"/>
    </source>
</evidence>
<dbReference type="EMBL" id="GL433849">
    <property type="protein sequence ID" value="EFN53973.1"/>
    <property type="molecule type" value="Genomic_DNA"/>
</dbReference>
<dbReference type="RefSeq" id="XP_005846075.1">
    <property type="nucleotide sequence ID" value="XM_005846013.1"/>
</dbReference>
<evidence type="ECO:0000313" key="1">
    <source>
        <dbReference type="EMBL" id="EFN53973.1"/>
    </source>
</evidence>
<dbReference type="AlphaFoldDB" id="E1ZJD0"/>
<sequence>MLSLLGQGRPRQELCFPKAWRRRRLGGEAPPPPSKWCSIMYSDRYRLIYVKCAKTAGTTLLSYFSACGFPASKDRCLRMAALSNATAVRHLLDVWPDYFVFGFSRNVLLRAVSQHRYLSTFTKPGCPLVPWERFCRDPYAPGDYCEATPRCCAATAEHHYLHASPQANCITTADGGTALDWLGRMERLEDDFRRLLAILNNRSGVPRLPTELTPRFKARASACSPRCRRGLAWEGGPGAEDTCDRMALFSGRHTQCYDSITQFFAEDIQLLH</sequence>
<reference evidence="1 2" key="1">
    <citation type="journal article" date="2010" name="Plant Cell">
        <title>The Chlorella variabilis NC64A genome reveals adaptation to photosymbiosis, coevolution with viruses, and cryptic sex.</title>
        <authorList>
            <person name="Blanc G."/>
            <person name="Duncan G."/>
            <person name="Agarkova I."/>
            <person name="Borodovsky M."/>
            <person name="Gurnon J."/>
            <person name="Kuo A."/>
            <person name="Lindquist E."/>
            <person name="Lucas S."/>
            <person name="Pangilinan J."/>
            <person name="Polle J."/>
            <person name="Salamov A."/>
            <person name="Terry A."/>
            <person name="Yamada T."/>
            <person name="Dunigan D.D."/>
            <person name="Grigoriev I.V."/>
            <person name="Claverie J.M."/>
            <person name="Van Etten J.L."/>
        </authorList>
    </citation>
    <scope>NUCLEOTIDE SEQUENCE [LARGE SCALE GENOMIC DNA]</scope>
    <source>
        <strain evidence="1 2">NC64A</strain>
    </source>
</reference>
<accession>E1ZJD0</accession>
<proteinExistence type="predicted"/>
<organism evidence="2">
    <name type="scientific">Chlorella variabilis</name>
    <name type="common">Green alga</name>
    <dbReference type="NCBI Taxonomy" id="554065"/>
    <lineage>
        <taxon>Eukaryota</taxon>
        <taxon>Viridiplantae</taxon>
        <taxon>Chlorophyta</taxon>
        <taxon>core chlorophytes</taxon>
        <taxon>Trebouxiophyceae</taxon>
        <taxon>Chlorellales</taxon>
        <taxon>Chlorellaceae</taxon>
        <taxon>Chlorella clade</taxon>
        <taxon>Chlorella</taxon>
    </lineage>
</organism>
<name>E1ZJD0_CHLVA</name>
<keyword evidence="2" id="KW-1185">Reference proteome</keyword>
<gene>
    <name evidence="1" type="ORF">CHLNCDRAFT_135917</name>
</gene>
<dbReference type="OrthoDB" id="48731at2759"/>
<dbReference type="InParanoid" id="E1ZJD0"/>
<dbReference type="KEGG" id="cvr:CHLNCDRAFT_135917"/>